<dbReference type="PRINTS" id="PR00019">
    <property type="entry name" value="LEURICHRPT"/>
</dbReference>
<dbReference type="AlphaFoldDB" id="A0A2G8K725"/>
<dbReference type="SUPFAM" id="SSF52058">
    <property type="entry name" value="L domain-like"/>
    <property type="match status" value="1"/>
</dbReference>
<dbReference type="InterPro" id="IPR003591">
    <property type="entry name" value="Leu-rich_rpt_typical-subtyp"/>
</dbReference>
<dbReference type="InterPro" id="IPR050216">
    <property type="entry name" value="LRR_domain-containing"/>
</dbReference>
<dbReference type="STRING" id="307972.A0A2G8K725"/>
<dbReference type="PANTHER" id="PTHR48051">
    <property type="match status" value="1"/>
</dbReference>
<keyword evidence="4" id="KW-1185">Reference proteome</keyword>
<dbReference type="Gene3D" id="3.80.10.10">
    <property type="entry name" value="Ribonuclease Inhibitor"/>
    <property type="match status" value="1"/>
</dbReference>
<dbReference type="PANTHER" id="PTHR48051:SF54">
    <property type="entry name" value="LEUCINE-RICH REPEAT-CONTAINING PROTEIN"/>
    <property type="match status" value="1"/>
</dbReference>
<organism evidence="3 4">
    <name type="scientific">Stichopus japonicus</name>
    <name type="common">Sea cucumber</name>
    <dbReference type="NCBI Taxonomy" id="307972"/>
    <lineage>
        <taxon>Eukaryota</taxon>
        <taxon>Metazoa</taxon>
        <taxon>Echinodermata</taxon>
        <taxon>Eleutherozoa</taxon>
        <taxon>Echinozoa</taxon>
        <taxon>Holothuroidea</taxon>
        <taxon>Aspidochirotacea</taxon>
        <taxon>Aspidochirotida</taxon>
        <taxon>Stichopodidae</taxon>
        <taxon>Apostichopus</taxon>
    </lineage>
</organism>
<accession>A0A2G8K725</accession>
<sequence>MDESEWQAQSVLNRNGDLKKGLKIASKGLTFVPERLFGMTDIYSLDLSNNELTDLPEEMEKLALLEELDLSRNNLEKVPTVIGELTNLRVLNLTGNKIKELPRDIIYLRKLEDILLDENQISKFPEILFQSNVTDIYMRRNGLQDVPAGIGKIQNLRVLVVSDNEVRLSRKS</sequence>
<keyword evidence="1" id="KW-0433">Leucine-rich repeat</keyword>
<evidence type="ECO:0000313" key="4">
    <source>
        <dbReference type="Proteomes" id="UP000230750"/>
    </source>
</evidence>
<dbReference type="InterPro" id="IPR032675">
    <property type="entry name" value="LRR_dom_sf"/>
</dbReference>
<dbReference type="SMART" id="SM00369">
    <property type="entry name" value="LRR_TYP"/>
    <property type="match status" value="4"/>
</dbReference>
<keyword evidence="2" id="KW-0677">Repeat</keyword>
<evidence type="ECO:0000313" key="3">
    <source>
        <dbReference type="EMBL" id="PIK43818.1"/>
    </source>
</evidence>
<gene>
    <name evidence="3" type="ORF">BSL78_19322</name>
</gene>
<dbReference type="InterPro" id="IPR001611">
    <property type="entry name" value="Leu-rich_rpt"/>
</dbReference>
<evidence type="ECO:0000256" key="2">
    <source>
        <dbReference type="ARBA" id="ARBA00022737"/>
    </source>
</evidence>
<dbReference type="EMBL" id="MRZV01000823">
    <property type="protein sequence ID" value="PIK43818.1"/>
    <property type="molecule type" value="Genomic_DNA"/>
</dbReference>
<proteinExistence type="predicted"/>
<reference evidence="3 4" key="1">
    <citation type="journal article" date="2017" name="PLoS Biol.">
        <title>The sea cucumber genome provides insights into morphological evolution and visceral regeneration.</title>
        <authorList>
            <person name="Zhang X."/>
            <person name="Sun L."/>
            <person name="Yuan J."/>
            <person name="Sun Y."/>
            <person name="Gao Y."/>
            <person name="Zhang L."/>
            <person name="Li S."/>
            <person name="Dai H."/>
            <person name="Hamel J.F."/>
            <person name="Liu C."/>
            <person name="Yu Y."/>
            <person name="Liu S."/>
            <person name="Lin W."/>
            <person name="Guo K."/>
            <person name="Jin S."/>
            <person name="Xu P."/>
            <person name="Storey K.B."/>
            <person name="Huan P."/>
            <person name="Zhang T."/>
            <person name="Zhou Y."/>
            <person name="Zhang J."/>
            <person name="Lin C."/>
            <person name="Li X."/>
            <person name="Xing L."/>
            <person name="Huo D."/>
            <person name="Sun M."/>
            <person name="Wang L."/>
            <person name="Mercier A."/>
            <person name="Li F."/>
            <person name="Yang H."/>
            <person name="Xiang J."/>
        </authorList>
    </citation>
    <scope>NUCLEOTIDE SEQUENCE [LARGE SCALE GENOMIC DNA]</scope>
    <source>
        <strain evidence="3">Shaxun</strain>
        <tissue evidence="3">Muscle</tissue>
    </source>
</reference>
<dbReference type="Pfam" id="PF00560">
    <property type="entry name" value="LRR_1"/>
    <property type="match status" value="1"/>
</dbReference>
<name>A0A2G8K725_STIJA</name>
<evidence type="ECO:0000256" key="1">
    <source>
        <dbReference type="ARBA" id="ARBA00022614"/>
    </source>
</evidence>
<dbReference type="OrthoDB" id="676979at2759"/>
<dbReference type="Proteomes" id="UP000230750">
    <property type="component" value="Unassembled WGS sequence"/>
</dbReference>
<dbReference type="PROSITE" id="PS51450">
    <property type="entry name" value="LRR"/>
    <property type="match status" value="3"/>
</dbReference>
<dbReference type="GO" id="GO:0005737">
    <property type="term" value="C:cytoplasm"/>
    <property type="evidence" value="ECO:0007669"/>
    <property type="project" value="TreeGrafter"/>
</dbReference>
<comment type="caution">
    <text evidence="3">The sequence shown here is derived from an EMBL/GenBank/DDBJ whole genome shotgun (WGS) entry which is preliminary data.</text>
</comment>
<dbReference type="Pfam" id="PF13855">
    <property type="entry name" value="LRR_8"/>
    <property type="match status" value="1"/>
</dbReference>
<protein>
    <submittedName>
        <fullName evidence="3">Uncharacterized protein</fullName>
    </submittedName>
</protein>